<evidence type="ECO:0000259" key="13">
    <source>
        <dbReference type="Pfam" id="PF00535"/>
    </source>
</evidence>
<reference evidence="14 16" key="1">
    <citation type="submission" date="2020-06" db="EMBL/GenBank/DDBJ databases">
        <title>Anoxygenic phototrophic Chloroflexota member uses a Type I reaction center.</title>
        <authorList>
            <person name="Tsuji J.M."/>
            <person name="Shaw N.A."/>
            <person name="Nagashima S."/>
            <person name="Venkiteswaran J."/>
            <person name="Schiff S.L."/>
            <person name="Hanada S."/>
            <person name="Tank M."/>
            <person name="Neufeld J.D."/>
        </authorList>
    </citation>
    <scope>NUCLEOTIDE SEQUENCE [LARGE SCALE GENOMIC DNA]</scope>
    <source>
        <strain evidence="14">L227-S17</strain>
    </source>
</reference>
<dbReference type="RefSeq" id="WP_341471451.1">
    <property type="nucleotide sequence ID" value="NZ_CP128400.1"/>
</dbReference>
<evidence type="ECO:0000256" key="1">
    <source>
        <dbReference type="ARBA" id="ARBA00004389"/>
    </source>
</evidence>
<proteinExistence type="inferred from homology"/>
<gene>
    <name evidence="14" type="ORF">HXX08_17560</name>
    <name evidence="15" type="ORF">OZ401_003194</name>
</gene>
<comment type="subcellular location">
    <subcellularLocation>
        <location evidence="1">Endoplasmic reticulum membrane</location>
        <topology evidence="1">Single-pass membrane protein</topology>
    </subcellularLocation>
</comment>
<dbReference type="GO" id="GO:0006487">
    <property type="term" value="P:protein N-linked glycosylation"/>
    <property type="evidence" value="ECO:0007669"/>
    <property type="project" value="TreeGrafter"/>
</dbReference>
<organism evidence="14 16">
    <name type="scientific">Candidatus Chlorohelix allophototropha</name>
    <dbReference type="NCBI Taxonomy" id="3003348"/>
    <lineage>
        <taxon>Bacteria</taxon>
        <taxon>Bacillati</taxon>
        <taxon>Chloroflexota</taxon>
        <taxon>Chloroflexia</taxon>
        <taxon>Candidatus Chloroheliales</taxon>
        <taxon>Candidatus Chloroheliaceae</taxon>
        <taxon>Candidatus Chlorohelix</taxon>
    </lineage>
</organism>
<evidence type="ECO:0000256" key="10">
    <source>
        <dbReference type="ARBA" id="ARBA00022989"/>
    </source>
</evidence>
<evidence type="ECO:0000313" key="15">
    <source>
        <dbReference type="EMBL" id="WJW69570.1"/>
    </source>
</evidence>
<evidence type="ECO:0000313" key="16">
    <source>
        <dbReference type="Proteomes" id="UP000521676"/>
    </source>
</evidence>
<evidence type="ECO:0000256" key="11">
    <source>
        <dbReference type="ARBA" id="ARBA00023136"/>
    </source>
</evidence>
<comment type="pathway">
    <text evidence="2">Protein modification; protein glycosylation.</text>
</comment>
<dbReference type="Gene3D" id="3.90.550.10">
    <property type="entry name" value="Spore Coat Polysaccharide Biosynthesis Protein SpsA, Chain A"/>
    <property type="match status" value="1"/>
</dbReference>
<dbReference type="InterPro" id="IPR035518">
    <property type="entry name" value="DPG_synthase"/>
</dbReference>
<dbReference type="GO" id="GO:0004581">
    <property type="term" value="F:dolichyl-phosphate beta-glucosyltransferase activity"/>
    <property type="evidence" value="ECO:0007669"/>
    <property type="project" value="UniProtKB-EC"/>
</dbReference>
<dbReference type="PANTHER" id="PTHR10859:SF91">
    <property type="entry name" value="DOLICHYL-PHOSPHATE BETA-GLUCOSYLTRANSFERASE"/>
    <property type="match status" value="1"/>
</dbReference>
<dbReference type="EMBL" id="CP128400">
    <property type="protein sequence ID" value="WJW69570.1"/>
    <property type="molecule type" value="Genomic_DNA"/>
</dbReference>
<sequence length="264" mass="30154">MKSIENKPLVEIVIPVYNEEAALEKSVKQLHQFLKQDFPYSWQITIADNASKDRTWEIARQLTVAMPEVKAIHLDQKGRGRALRQAWNNSEAEVVAYMDVDLSTGLEAFLPLVTPLVEGRNSIAIGSRLARGAKVTRQWKRELISRCYNLMIKTVFLNHFSDAQCGFKAITTKTARQLLPLVENNEWFFDTETLLLAEHNGMVIHEVAVTWVEDLDSRVHITKTVKEDLKGLWRMRKSFWSGKGHLAEAKEINPKITDSLNRAA</sequence>
<dbReference type="Proteomes" id="UP001431572">
    <property type="component" value="Chromosome 2"/>
</dbReference>
<dbReference type="AlphaFoldDB" id="A0A8T7M6E4"/>
<evidence type="ECO:0000256" key="8">
    <source>
        <dbReference type="ARBA" id="ARBA00022824"/>
    </source>
</evidence>
<dbReference type="EC" id="2.4.1.117" evidence="4"/>
<evidence type="ECO:0000256" key="6">
    <source>
        <dbReference type="ARBA" id="ARBA00022679"/>
    </source>
</evidence>
<feature type="domain" description="Glycosyltransferase 2-like" evidence="13">
    <location>
        <begin position="12"/>
        <end position="172"/>
    </location>
</feature>
<evidence type="ECO:0000256" key="7">
    <source>
        <dbReference type="ARBA" id="ARBA00022692"/>
    </source>
</evidence>
<reference evidence="15" key="2">
    <citation type="journal article" date="2024" name="Nature">
        <title>Anoxygenic phototroph of the Chloroflexota uses a type I reaction centre.</title>
        <authorList>
            <person name="Tsuji J.M."/>
            <person name="Shaw N.A."/>
            <person name="Nagashima S."/>
            <person name="Venkiteswaran J.J."/>
            <person name="Schiff S.L."/>
            <person name="Watanabe T."/>
            <person name="Fukui M."/>
            <person name="Hanada S."/>
            <person name="Tank M."/>
            <person name="Neufeld J.D."/>
        </authorList>
    </citation>
    <scope>NUCLEOTIDE SEQUENCE</scope>
    <source>
        <strain evidence="15">L227-S17</strain>
    </source>
</reference>
<dbReference type="Proteomes" id="UP000521676">
    <property type="component" value="Unassembled WGS sequence"/>
</dbReference>
<keyword evidence="5" id="KW-0328">Glycosyltransferase</keyword>
<evidence type="ECO:0000256" key="5">
    <source>
        <dbReference type="ARBA" id="ARBA00022676"/>
    </source>
</evidence>
<protein>
    <recommendedName>
        <fullName evidence="4">dolichyl-phosphate beta-glucosyltransferase</fullName>
        <ecNumber evidence="4">2.4.1.117</ecNumber>
    </recommendedName>
</protein>
<evidence type="ECO:0000256" key="9">
    <source>
        <dbReference type="ARBA" id="ARBA00022968"/>
    </source>
</evidence>
<dbReference type="EMBL" id="JACATZ010000003">
    <property type="protein sequence ID" value="NWJ47664.1"/>
    <property type="molecule type" value="Genomic_DNA"/>
</dbReference>
<dbReference type="PANTHER" id="PTHR10859">
    <property type="entry name" value="GLYCOSYL TRANSFERASE"/>
    <property type="match status" value="1"/>
</dbReference>
<evidence type="ECO:0000256" key="4">
    <source>
        <dbReference type="ARBA" id="ARBA00012583"/>
    </source>
</evidence>
<keyword evidence="8" id="KW-0256">Endoplasmic reticulum</keyword>
<keyword evidence="11" id="KW-0472">Membrane</keyword>
<dbReference type="Pfam" id="PF00535">
    <property type="entry name" value="Glycos_transf_2"/>
    <property type="match status" value="1"/>
</dbReference>
<dbReference type="InterPro" id="IPR001173">
    <property type="entry name" value="Glyco_trans_2-like"/>
</dbReference>
<dbReference type="InterPro" id="IPR029044">
    <property type="entry name" value="Nucleotide-diphossugar_trans"/>
</dbReference>
<evidence type="ECO:0000313" key="14">
    <source>
        <dbReference type="EMBL" id="NWJ47664.1"/>
    </source>
</evidence>
<name>A0A8T7M6E4_9CHLR</name>
<evidence type="ECO:0000256" key="2">
    <source>
        <dbReference type="ARBA" id="ARBA00004922"/>
    </source>
</evidence>
<keyword evidence="9" id="KW-0735">Signal-anchor</keyword>
<comment type="catalytic activity">
    <reaction evidence="12">
        <text>a di-trans,poly-cis-dolichyl phosphate + UDP-alpha-D-glucose = a di-trans,poly-cis-dolichyl beta-D-glucosyl phosphate + UDP</text>
        <dbReference type="Rhea" id="RHEA:15401"/>
        <dbReference type="Rhea" id="RHEA-COMP:19498"/>
        <dbReference type="Rhea" id="RHEA-COMP:19502"/>
        <dbReference type="ChEBI" id="CHEBI:57525"/>
        <dbReference type="ChEBI" id="CHEBI:57683"/>
        <dbReference type="ChEBI" id="CHEBI:58223"/>
        <dbReference type="ChEBI" id="CHEBI:58885"/>
        <dbReference type="EC" id="2.4.1.117"/>
    </reaction>
    <physiologicalReaction direction="left-to-right" evidence="12">
        <dbReference type="Rhea" id="RHEA:15402"/>
    </physiologicalReaction>
</comment>
<evidence type="ECO:0000256" key="12">
    <source>
        <dbReference type="ARBA" id="ARBA00045097"/>
    </source>
</evidence>
<keyword evidence="7" id="KW-0812">Transmembrane</keyword>
<comment type="similarity">
    <text evidence="3">Belongs to the glycosyltransferase 2 family.</text>
</comment>
<evidence type="ECO:0000256" key="3">
    <source>
        <dbReference type="ARBA" id="ARBA00006739"/>
    </source>
</evidence>
<keyword evidence="10" id="KW-1133">Transmembrane helix</keyword>
<evidence type="ECO:0000313" key="17">
    <source>
        <dbReference type="Proteomes" id="UP001431572"/>
    </source>
</evidence>
<keyword evidence="6" id="KW-0808">Transferase</keyword>
<keyword evidence="17" id="KW-1185">Reference proteome</keyword>
<accession>A0A8T7M6E4</accession>
<dbReference type="SUPFAM" id="SSF53448">
    <property type="entry name" value="Nucleotide-diphospho-sugar transferases"/>
    <property type="match status" value="1"/>
</dbReference>
<dbReference type="CDD" id="cd04188">
    <property type="entry name" value="DPG_synthase"/>
    <property type="match status" value="1"/>
</dbReference>